<evidence type="ECO:0000256" key="3">
    <source>
        <dbReference type="ARBA" id="ARBA00023145"/>
    </source>
</evidence>
<evidence type="ECO:0008006" key="7">
    <source>
        <dbReference type="Google" id="ProtNLM"/>
    </source>
</evidence>
<dbReference type="Gene3D" id="1.10.1400.10">
    <property type="match status" value="1"/>
</dbReference>
<comment type="cofactor">
    <cofactor evidence="5">
        <name>Ca(2+)</name>
        <dbReference type="ChEBI" id="CHEBI:29108"/>
    </cofactor>
    <text evidence="5">Binds 1 Ca(2+) ion per dimer.</text>
</comment>
<dbReference type="PANTHER" id="PTHR34218">
    <property type="entry name" value="PEPTIDASE S45 PENICILLIN AMIDASE"/>
    <property type="match status" value="1"/>
</dbReference>
<dbReference type="CDD" id="cd03747">
    <property type="entry name" value="Ntn_PGA_like"/>
    <property type="match status" value="1"/>
</dbReference>
<comment type="similarity">
    <text evidence="1">Belongs to the peptidase S45 family.</text>
</comment>
<dbReference type="Gene3D" id="2.30.120.10">
    <property type="match status" value="1"/>
</dbReference>
<proteinExistence type="inferred from homology"/>
<dbReference type="AlphaFoldDB" id="A0A6S6TCL9"/>
<dbReference type="SUPFAM" id="SSF56235">
    <property type="entry name" value="N-terminal nucleophile aminohydrolases (Ntn hydrolases)"/>
    <property type="match status" value="1"/>
</dbReference>
<dbReference type="Gene3D" id="1.10.439.10">
    <property type="entry name" value="Penicillin Amidohydrolase, domain 1"/>
    <property type="match status" value="1"/>
</dbReference>
<feature type="binding site" evidence="5">
    <location>
        <position position="513"/>
    </location>
    <ligand>
        <name>Ca(2+)</name>
        <dbReference type="ChEBI" id="CHEBI:29108"/>
    </ligand>
</feature>
<dbReference type="GO" id="GO:0016811">
    <property type="term" value="F:hydrolase activity, acting on carbon-nitrogen (but not peptide) bonds, in linear amides"/>
    <property type="evidence" value="ECO:0007669"/>
    <property type="project" value="InterPro"/>
</dbReference>
<dbReference type="InterPro" id="IPR002692">
    <property type="entry name" value="S45"/>
</dbReference>
<dbReference type="InterPro" id="IPR043146">
    <property type="entry name" value="Penicillin_amidase_N_B-knob"/>
</dbReference>
<dbReference type="PIRSF" id="PIRSF001227">
    <property type="entry name" value="Pen_acylase"/>
    <property type="match status" value="1"/>
</dbReference>
<feature type="binding site" evidence="5">
    <location>
        <position position="203"/>
    </location>
    <ligand>
        <name>Ca(2+)</name>
        <dbReference type="ChEBI" id="CHEBI:29108"/>
    </ligand>
</feature>
<keyword evidence="2" id="KW-0378">Hydrolase</keyword>
<evidence type="ECO:0000256" key="4">
    <source>
        <dbReference type="PIRSR" id="PIRSR001227-1"/>
    </source>
</evidence>
<dbReference type="GO" id="GO:0017000">
    <property type="term" value="P:antibiotic biosynthetic process"/>
    <property type="evidence" value="ECO:0007669"/>
    <property type="project" value="InterPro"/>
</dbReference>
<accession>A0A6S6TCL9</accession>
<dbReference type="InterPro" id="IPR023343">
    <property type="entry name" value="Penicillin_amidase_dom1"/>
</dbReference>
<dbReference type="InterPro" id="IPR043147">
    <property type="entry name" value="Penicillin_amidase_A-knob"/>
</dbReference>
<evidence type="ECO:0000256" key="5">
    <source>
        <dbReference type="PIRSR" id="PIRSR001227-2"/>
    </source>
</evidence>
<evidence type="ECO:0000256" key="2">
    <source>
        <dbReference type="ARBA" id="ARBA00022801"/>
    </source>
</evidence>
<feature type="active site" description="Nucleophile" evidence="4">
    <location>
        <position position="262"/>
    </location>
</feature>
<dbReference type="InterPro" id="IPR029055">
    <property type="entry name" value="Ntn_hydrolases_N"/>
</dbReference>
<feature type="binding site" evidence="5">
    <location>
        <position position="334"/>
    </location>
    <ligand>
        <name>Ca(2+)</name>
        <dbReference type="ChEBI" id="CHEBI:29108"/>
    </ligand>
</feature>
<organism evidence="6">
    <name type="scientific">uncultured Aureispira sp</name>
    <dbReference type="NCBI Taxonomy" id="1331704"/>
    <lineage>
        <taxon>Bacteria</taxon>
        <taxon>Pseudomonadati</taxon>
        <taxon>Bacteroidota</taxon>
        <taxon>Saprospiria</taxon>
        <taxon>Saprospirales</taxon>
        <taxon>Saprospiraceae</taxon>
        <taxon>Aureispira</taxon>
        <taxon>environmental samples</taxon>
    </lineage>
</organism>
<evidence type="ECO:0000256" key="1">
    <source>
        <dbReference type="ARBA" id="ARBA00006586"/>
    </source>
</evidence>
<keyword evidence="5" id="KW-0106">Calcium</keyword>
<dbReference type="EMBL" id="CACVAQ010000213">
    <property type="protein sequence ID" value="CAA6814137.1"/>
    <property type="molecule type" value="Genomic_DNA"/>
</dbReference>
<protein>
    <recommendedName>
        <fullName evidence="7">Penicillin amidase</fullName>
    </recommendedName>
</protein>
<reference evidence="6" key="1">
    <citation type="submission" date="2020-01" db="EMBL/GenBank/DDBJ databases">
        <authorList>
            <person name="Meier V. D."/>
            <person name="Meier V D."/>
        </authorList>
    </citation>
    <scope>NUCLEOTIDE SEQUENCE</scope>
    <source>
        <strain evidence="6">HLG_WM_MAG_10</strain>
    </source>
</reference>
<dbReference type="GO" id="GO:0046872">
    <property type="term" value="F:metal ion binding"/>
    <property type="evidence" value="ECO:0007669"/>
    <property type="project" value="UniProtKB-KW"/>
</dbReference>
<keyword evidence="5" id="KW-0479">Metal-binding</keyword>
<name>A0A6S6TCL9_9BACT</name>
<evidence type="ECO:0000313" key="6">
    <source>
        <dbReference type="EMBL" id="CAA6814137.1"/>
    </source>
</evidence>
<dbReference type="Pfam" id="PF01804">
    <property type="entry name" value="Penicil_amidase"/>
    <property type="match status" value="1"/>
</dbReference>
<dbReference type="Gene3D" id="3.60.20.10">
    <property type="entry name" value="Glutamine Phosphoribosylpyrophosphate, subunit 1, domain 1"/>
    <property type="match status" value="1"/>
</dbReference>
<dbReference type="InterPro" id="IPR014395">
    <property type="entry name" value="Pen/GL7ACA/AHL_acylase"/>
</dbReference>
<gene>
    <name evidence="6" type="ORF">HELGO_WM40975</name>
</gene>
<feature type="binding site" evidence="5">
    <location>
        <position position="337"/>
    </location>
    <ligand>
        <name>Ca(2+)</name>
        <dbReference type="ChEBI" id="CHEBI:29108"/>
    </ligand>
</feature>
<dbReference type="PANTHER" id="PTHR34218:SF4">
    <property type="entry name" value="ACYL-HOMOSERINE LACTONE ACYLASE QUIP"/>
    <property type="match status" value="1"/>
</dbReference>
<keyword evidence="3" id="KW-0865">Zymogen</keyword>
<sequence>MESSRLFEDGFFFFVTRPSLFDMTFLTKMLKPVLKWFIHKQATNNLPNLNETIHAPGLKSKVEIIRDQWSVPHIYADNKEDLFFAQGYVHAQERLWQMELTRRVVSGRLSEVIGKDALNVDRIARIMGFKALGQADEKEFEAERLFSYLESYVKGINYFIATCKYPPVEFKLLKIAMEDWTVADCFGMGRLLAMQMSQGWLHELERMGMVEVFGFEKTQEIFPEYLANNPVCLKYGIETNQRKGDGTLEAFKGPFLRPLGGSNNWVVAADKMTTGAAALCNDPHLLINTPNIWYENHLVAPDYEVTGVSIPGVPLVLIGHNATIAWGATLTYADIQDTYIEKFTSEDSVQYHFGERILKANVQVEKIYIKGEKIPHEERVLKTHHGPVILNIDGTHRISLCSKALQKNEMIFGFYELNIAKGWNTFVGACKKLTIPSLSLVYADTENNIGYYMTGEVPIRARAKGLLPSNGYDGLHEWTGRVPFEEMPHVLNPLQGYYYTCNNKLVADDFPYDLGNIWMNGYRAKRLDLLINSKDKFSFEDFAAWQLDFVSLPGEAFVKLVQGLQGKEAYAKLSEKTKKTVDLFVAWDFNLTSDSVGGAIYQVLKQELIDLIFDKSAPIRGAVTQKELPIFVISEFFGHDVTAILRLFDKPDSTWWAISPDETLIKALEKTSAYLSKTLGANTDHWTWGSLHPMIAKHALGVKPILGEIFDTGNIPIGGDTDTLCQISFVPGEHYGGKSLIGASYRQMIDMGNLANSKCITPVGQSGNVQSPHYKDQMDLWVKGDYKPMVWTRAQVEQYKLYSGTINPSEE</sequence>